<dbReference type="SUPFAM" id="SSF52540">
    <property type="entry name" value="P-loop containing nucleoside triphosphate hydrolases"/>
    <property type="match status" value="2"/>
</dbReference>
<evidence type="ECO:0000259" key="5">
    <source>
        <dbReference type="PROSITE" id="PS50893"/>
    </source>
</evidence>
<dbReference type="CDD" id="cd03221">
    <property type="entry name" value="ABCF_EF-3"/>
    <property type="match status" value="1"/>
</dbReference>
<dbReference type="PANTHER" id="PTHR19211">
    <property type="entry name" value="ATP-BINDING TRANSPORT PROTEIN-RELATED"/>
    <property type="match status" value="1"/>
</dbReference>
<keyword evidence="3 6" id="KW-0067">ATP-binding</keyword>
<evidence type="ECO:0000256" key="2">
    <source>
        <dbReference type="ARBA" id="ARBA00022741"/>
    </source>
</evidence>
<dbReference type="Pfam" id="PF00005">
    <property type="entry name" value="ABC_tran"/>
    <property type="match status" value="2"/>
</dbReference>
<name>A0ABW5E7Y5_9GAMM</name>
<keyword evidence="7" id="KW-1185">Reference proteome</keyword>
<evidence type="ECO:0000256" key="3">
    <source>
        <dbReference type="ARBA" id="ARBA00022840"/>
    </source>
</evidence>
<feature type="domain" description="ABC transporter" evidence="5">
    <location>
        <begin position="5"/>
        <end position="234"/>
    </location>
</feature>
<dbReference type="SMART" id="SM00382">
    <property type="entry name" value="AAA"/>
    <property type="match status" value="2"/>
</dbReference>
<dbReference type="InterPro" id="IPR027417">
    <property type="entry name" value="P-loop_NTPase"/>
</dbReference>
<evidence type="ECO:0000256" key="1">
    <source>
        <dbReference type="ARBA" id="ARBA00022737"/>
    </source>
</evidence>
<dbReference type="InterPro" id="IPR003593">
    <property type="entry name" value="AAA+_ATPase"/>
</dbReference>
<accession>A0ABW5E7Y5</accession>
<evidence type="ECO:0000313" key="6">
    <source>
        <dbReference type="EMBL" id="MFD2309519.1"/>
    </source>
</evidence>
<protein>
    <submittedName>
        <fullName evidence="6">ATP-binding cassette domain-containing protein</fullName>
    </submittedName>
</protein>
<proteinExistence type="predicted"/>
<feature type="region of interest" description="Disordered" evidence="4">
    <location>
        <begin position="243"/>
        <end position="277"/>
    </location>
</feature>
<comment type="caution">
    <text evidence="6">The sequence shown here is derived from an EMBL/GenBank/DDBJ whole genome shotgun (WGS) entry which is preliminary data.</text>
</comment>
<keyword evidence="1" id="KW-0677">Repeat</keyword>
<dbReference type="InterPro" id="IPR003439">
    <property type="entry name" value="ABC_transporter-like_ATP-bd"/>
</dbReference>
<dbReference type="GO" id="GO:0005524">
    <property type="term" value="F:ATP binding"/>
    <property type="evidence" value="ECO:0007669"/>
    <property type="project" value="UniProtKB-KW"/>
</dbReference>
<dbReference type="PROSITE" id="PS50893">
    <property type="entry name" value="ABC_TRANSPORTER_2"/>
    <property type="match status" value="1"/>
</dbReference>
<dbReference type="Gene3D" id="3.40.50.300">
    <property type="entry name" value="P-loop containing nucleotide triphosphate hydrolases"/>
    <property type="match status" value="2"/>
</dbReference>
<dbReference type="Proteomes" id="UP001597425">
    <property type="component" value="Unassembled WGS sequence"/>
</dbReference>
<reference evidence="7" key="1">
    <citation type="journal article" date="2019" name="Int. J. Syst. Evol. Microbiol.">
        <title>The Global Catalogue of Microorganisms (GCM) 10K type strain sequencing project: providing services to taxonomists for standard genome sequencing and annotation.</title>
        <authorList>
            <consortium name="The Broad Institute Genomics Platform"/>
            <consortium name="The Broad Institute Genome Sequencing Center for Infectious Disease"/>
            <person name="Wu L."/>
            <person name="Ma J."/>
        </authorList>
    </citation>
    <scope>NUCLEOTIDE SEQUENCE [LARGE SCALE GENOMIC DNA]</scope>
    <source>
        <strain evidence="7">KCTC 12848</strain>
    </source>
</reference>
<dbReference type="InterPro" id="IPR050611">
    <property type="entry name" value="ABCF"/>
</dbReference>
<dbReference type="PANTHER" id="PTHR19211:SF6">
    <property type="entry name" value="BLL7188 PROTEIN"/>
    <property type="match status" value="1"/>
</dbReference>
<gene>
    <name evidence="6" type="ORF">ACFSKX_03735</name>
</gene>
<keyword evidence="2" id="KW-0547">Nucleotide-binding</keyword>
<evidence type="ECO:0000256" key="4">
    <source>
        <dbReference type="SAM" id="MobiDB-lite"/>
    </source>
</evidence>
<evidence type="ECO:0000313" key="7">
    <source>
        <dbReference type="Proteomes" id="UP001597425"/>
    </source>
</evidence>
<organism evidence="6 7">
    <name type="scientific">Microbulbifer halophilus</name>
    <dbReference type="NCBI Taxonomy" id="453963"/>
    <lineage>
        <taxon>Bacteria</taxon>
        <taxon>Pseudomonadati</taxon>
        <taxon>Pseudomonadota</taxon>
        <taxon>Gammaproteobacteria</taxon>
        <taxon>Cellvibrionales</taxon>
        <taxon>Microbulbiferaceae</taxon>
        <taxon>Microbulbifer</taxon>
    </lineage>
</organism>
<dbReference type="RefSeq" id="WP_265721711.1">
    <property type="nucleotide sequence ID" value="NZ_JAPIVK010000014.1"/>
</dbReference>
<sequence>MTSICTISQISLTLDDKPILDNLSANLPAGISGLVAPNGRGKSVLLKLLAGHWPPDSGGIDWHRPHYRLDQLARLRGPRVVDCLDADGLFDRFRRIEQGRGDEADLAAVADHWHLPALWQQQLDTAGLDCPLESPVSTLSGGQRTRLALTAAFMQRDCYLLLDEPSNHLDRQGRAWLREQLQQHPAGALVASHDRELLECAHNLFELGEKGLRQYGGNYSFYRRVRDAEIAGAEQRVENARQEIQQSERQRQKALQRAAQRQRHGRSQRGSQSKLLLDARKDRAGQSLGRVKQQFAQRSDQLQQKLGEEKSALTQQRMQQLSVTRSGLRGGPRLHLENLRLPYGRQQPISLTLHSGARWQLTGANGSGKSTLLKVISGALQPAAGHCHRHGSCLYLNQEFSLLDGDSSALDNLRRLHPDRDSTYWRTALGSLNLRGDLALRPLNTLSGGERLKVALLATTRGSRAPDLLLLDEPDNHLDLDSRRLLETALRDYPGSFLLVCHDPVFVEAVGINGELAL</sequence>
<dbReference type="EMBL" id="JBHUJD010000003">
    <property type="protein sequence ID" value="MFD2309519.1"/>
    <property type="molecule type" value="Genomic_DNA"/>
</dbReference>